<evidence type="ECO:0000256" key="1">
    <source>
        <dbReference type="ARBA" id="ARBA00004141"/>
    </source>
</evidence>
<protein>
    <submittedName>
        <fullName evidence="7">MFS transporter</fullName>
    </submittedName>
</protein>
<dbReference type="AlphaFoldDB" id="A0A2A4HRF6"/>
<feature type="transmembrane region" description="Helical" evidence="5">
    <location>
        <begin position="284"/>
        <end position="303"/>
    </location>
</feature>
<dbReference type="PANTHER" id="PTHR23546">
    <property type="entry name" value="TRANSPORT PROTEIN"/>
    <property type="match status" value="1"/>
</dbReference>
<dbReference type="EMBL" id="NWUX01000003">
    <property type="protein sequence ID" value="PCF96624.1"/>
    <property type="molecule type" value="Genomic_DNA"/>
</dbReference>
<feature type="transmembrane region" description="Helical" evidence="5">
    <location>
        <begin position="309"/>
        <end position="329"/>
    </location>
</feature>
<keyword evidence="4 5" id="KW-0472">Membrane</keyword>
<dbReference type="PRINTS" id="PR01035">
    <property type="entry name" value="TCRTETA"/>
</dbReference>
<dbReference type="RefSeq" id="WP_096650749.1">
    <property type="nucleotide sequence ID" value="NZ_NWUX01000003.1"/>
</dbReference>
<dbReference type="OrthoDB" id="65739at2"/>
<evidence type="ECO:0000256" key="5">
    <source>
        <dbReference type="SAM" id="Phobius"/>
    </source>
</evidence>
<feature type="transmembrane region" description="Helical" evidence="5">
    <location>
        <begin position="341"/>
        <end position="364"/>
    </location>
</feature>
<keyword evidence="3 5" id="KW-1133">Transmembrane helix</keyword>
<organism evidence="7 8">
    <name type="scientific">Vreelandella nigrificans</name>
    <dbReference type="NCBI Taxonomy" id="2042704"/>
    <lineage>
        <taxon>Bacteria</taxon>
        <taxon>Pseudomonadati</taxon>
        <taxon>Pseudomonadota</taxon>
        <taxon>Gammaproteobacteria</taxon>
        <taxon>Oceanospirillales</taxon>
        <taxon>Halomonadaceae</taxon>
        <taxon>Vreelandella</taxon>
    </lineage>
</organism>
<feature type="transmembrane region" description="Helical" evidence="5">
    <location>
        <begin position="370"/>
        <end position="388"/>
    </location>
</feature>
<comment type="subcellular location">
    <subcellularLocation>
        <location evidence="1">Membrane</location>
        <topology evidence="1">Multi-pass membrane protein</topology>
    </subcellularLocation>
</comment>
<dbReference type="InterPro" id="IPR001958">
    <property type="entry name" value="Tet-R_TetA/multi-R_MdtG-like"/>
</dbReference>
<evidence type="ECO:0000256" key="3">
    <source>
        <dbReference type="ARBA" id="ARBA00022989"/>
    </source>
</evidence>
<dbReference type="InterPro" id="IPR011701">
    <property type="entry name" value="MFS"/>
</dbReference>
<comment type="caution">
    <text evidence="7">The sequence shown here is derived from an EMBL/GenBank/DDBJ whole genome shotgun (WGS) entry which is preliminary data.</text>
</comment>
<dbReference type="GO" id="GO:0016020">
    <property type="term" value="C:membrane"/>
    <property type="evidence" value="ECO:0007669"/>
    <property type="project" value="UniProtKB-SubCell"/>
</dbReference>
<reference evidence="8" key="1">
    <citation type="submission" date="2017-09" db="EMBL/GenBank/DDBJ databases">
        <authorList>
            <person name="Cho G.-S."/>
            <person name="Oguntoyinbo F.A."/>
            <person name="Cnockaert M."/>
            <person name="Kabisch J."/>
            <person name="Neve H."/>
            <person name="Bockelmann W."/>
            <person name="Wenning M."/>
            <person name="Franz C.M."/>
            <person name="Vandamme P."/>
        </authorList>
    </citation>
    <scope>NUCLEOTIDE SEQUENCE [LARGE SCALE GENOMIC DNA]</scope>
    <source>
        <strain evidence="8">MBT G8648</strain>
    </source>
</reference>
<keyword evidence="2 5" id="KW-0812">Transmembrane</keyword>
<dbReference type="Pfam" id="PF07690">
    <property type="entry name" value="MFS_1"/>
    <property type="match status" value="1"/>
</dbReference>
<sequence length="399" mass="42070">MTLWLLFTALLATATGQGVVMTLLPPLGREVGLNEFQVAIIISSSALVYAVGTTVWGRVSLHFGRRRIILIGLAGYTLGTLLFTTVFSLGMLGLLAGLPLFMALLFSRMLQSSIMSATPPAALGYAIALTTADKRLAAISRTTSANSLGQVVGPAFGGLLAALGLLVPLYTVALLTFLALGWLWFRLPDDRLLPGQVDAKTTHLNTSERLTWASWRYLMVAAALFSAMAMIHQTLGFFFIDIWHLSPSRAAQQVGFSVLTLALVSVAVQFGFVQRSRWGTGRMLILGLTSLLIGYMLLAFAASMVSLHVAMALVGLGMGLSYPAAATAATSTGSAQQQAKATGLVSATPAVGFIIGPLVAAPLYQLNPSAPFAAAAILIAVMLVIHRLPATHTRATDTP</sequence>
<evidence type="ECO:0000259" key="6">
    <source>
        <dbReference type="PROSITE" id="PS50850"/>
    </source>
</evidence>
<keyword evidence="8" id="KW-1185">Reference proteome</keyword>
<feature type="transmembrane region" description="Helical" evidence="5">
    <location>
        <begin position="73"/>
        <end position="106"/>
    </location>
</feature>
<dbReference type="SUPFAM" id="SSF103473">
    <property type="entry name" value="MFS general substrate transporter"/>
    <property type="match status" value="1"/>
</dbReference>
<evidence type="ECO:0000256" key="4">
    <source>
        <dbReference type="ARBA" id="ARBA00023136"/>
    </source>
</evidence>
<dbReference type="PANTHER" id="PTHR23546:SF1">
    <property type="entry name" value="MEMBRANE PROTEIN"/>
    <property type="match status" value="1"/>
</dbReference>
<name>A0A2A4HRF6_9GAMM</name>
<feature type="transmembrane region" description="Helical" evidence="5">
    <location>
        <begin position="217"/>
        <end position="240"/>
    </location>
</feature>
<dbReference type="Gene3D" id="1.20.1250.20">
    <property type="entry name" value="MFS general substrate transporter like domains"/>
    <property type="match status" value="1"/>
</dbReference>
<dbReference type="PROSITE" id="PS50850">
    <property type="entry name" value="MFS"/>
    <property type="match status" value="1"/>
</dbReference>
<dbReference type="InterPro" id="IPR036259">
    <property type="entry name" value="MFS_trans_sf"/>
</dbReference>
<evidence type="ECO:0000313" key="7">
    <source>
        <dbReference type="EMBL" id="PCF96624.1"/>
    </source>
</evidence>
<dbReference type="GO" id="GO:0022857">
    <property type="term" value="F:transmembrane transporter activity"/>
    <property type="evidence" value="ECO:0007669"/>
    <property type="project" value="InterPro"/>
</dbReference>
<evidence type="ECO:0000256" key="2">
    <source>
        <dbReference type="ARBA" id="ARBA00022692"/>
    </source>
</evidence>
<dbReference type="InterPro" id="IPR020846">
    <property type="entry name" value="MFS_dom"/>
</dbReference>
<gene>
    <name evidence="7" type="ORF">CPA45_06310</name>
</gene>
<dbReference type="Proteomes" id="UP000218677">
    <property type="component" value="Unassembled WGS sequence"/>
</dbReference>
<feature type="transmembrane region" description="Helical" evidence="5">
    <location>
        <begin position="252"/>
        <end position="272"/>
    </location>
</feature>
<feature type="domain" description="Major facilitator superfamily (MFS) profile" evidence="6">
    <location>
        <begin position="2"/>
        <end position="392"/>
    </location>
</feature>
<proteinExistence type="predicted"/>
<feature type="transmembrane region" description="Helical" evidence="5">
    <location>
        <begin position="40"/>
        <end position="61"/>
    </location>
</feature>
<accession>A0A2A4HRF6</accession>
<feature type="transmembrane region" description="Helical" evidence="5">
    <location>
        <begin position="159"/>
        <end position="185"/>
    </location>
</feature>
<evidence type="ECO:0000313" key="8">
    <source>
        <dbReference type="Proteomes" id="UP000218677"/>
    </source>
</evidence>